<dbReference type="CDD" id="cd02064">
    <property type="entry name" value="FAD_synthetase_N"/>
    <property type="match status" value="1"/>
</dbReference>
<evidence type="ECO:0000256" key="1">
    <source>
        <dbReference type="ARBA" id="ARBA00004726"/>
    </source>
</evidence>
<protein>
    <recommendedName>
        <fullName evidence="6">Bifunctional riboflavin kinase/FMN adenylyltransferase</fullName>
        <ecNumber evidence="4">2.7.1.26</ecNumber>
        <ecNumber evidence="5">2.7.7.2</ecNumber>
    </recommendedName>
</protein>
<dbReference type="NCBIfam" id="TIGR00083">
    <property type="entry name" value="ribF"/>
    <property type="match status" value="1"/>
</dbReference>
<gene>
    <name evidence="17" type="primary">ribF_2</name>
    <name evidence="17" type="ORF">GALL_09530</name>
</gene>
<keyword evidence="9" id="KW-0808">Transferase</keyword>
<keyword evidence="10" id="KW-0548">Nucleotidyltransferase</keyword>
<keyword evidence="15" id="KW-0511">Multifunctional enzyme</keyword>
<dbReference type="InterPro" id="IPR015864">
    <property type="entry name" value="FAD_synthase"/>
</dbReference>
<dbReference type="EC" id="2.7.1.26" evidence="4"/>
<evidence type="ECO:0000313" key="17">
    <source>
        <dbReference type="EMBL" id="OIR18616.1"/>
    </source>
</evidence>
<dbReference type="Gene3D" id="3.40.50.620">
    <property type="entry name" value="HUPs"/>
    <property type="match status" value="1"/>
</dbReference>
<dbReference type="Gene3D" id="2.40.30.30">
    <property type="entry name" value="Riboflavin kinase-like"/>
    <property type="match status" value="1"/>
</dbReference>
<dbReference type="GO" id="GO:0003919">
    <property type="term" value="F:FMN adenylyltransferase activity"/>
    <property type="evidence" value="ECO:0007669"/>
    <property type="project" value="UniProtKB-EC"/>
</dbReference>
<dbReference type="InterPro" id="IPR023468">
    <property type="entry name" value="Riboflavin_kinase"/>
</dbReference>
<keyword evidence="12" id="KW-0418">Kinase</keyword>
<dbReference type="EC" id="2.7.7.2" evidence="5"/>
<dbReference type="SMART" id="SM00904">
    <property type="entry name" value="Flavokinase"/>
    <property type="match status" value="1"/>
</dbReference>
<proteinExistence type="inferred from homology"/>
<dbReference type="PIRSF" id="PIRSF004491">
    <property type="entry name" value="FAD_Synth"/>
    <property type="match status" value="1"/>
</dbReference>
<dbReference type="GO" id="GO:0008531">
    <property type="term" value="F:riboflavin kinase activity"/>
    <property type="evidence" value="ECO:0007669"/>
    <property type="project" value="UniProtKB-EC"/>
</dbReference>
<comment type="pathway">
    <text evidence="1">Cofactor biosynthesis; FAD biosynthesis; FAD from FMN: step 1/1.</text>
</comment>
<sequence>MSAPVVFEGIARATPPSGPLHLAIGMFDGVHLGHQAVIASAVHSASRMAGVAGVLTFWPHPSALFNSAKRTRMLMAPVTKHRVLAGLGVDLIIEQPFVPEFAAIPAEEFLATLKRALPSLVAVYVGENWRFGAGRTGDVALLLRTAGPLALSVFSAPRVHFNGAPISSTRIREALAGGAIEEANALLGYSYFAEGETQPGRRLGRTIGFPTLNLPWEPEAMPAFGVYRVRVARPDRMRWLPAVANYGLRPTVGEAKEPLLEIHVLGDCPFAYRDRIVVEWLRFQRPEQRFSSIDELREQIAKDREQARAEFFLPRSG</sequence>
<dbReference type="Pfam" id="PF06574">
    <property type="entry name" value="FAD_syn"/>
    <property type="match status" value="1"/>
</dbReference>
<keyword evidence="7" id="KW-0285">Flavoprotein</keyword>
<feature type="domain" description="Riboflavin kinase" evidence="16">
    <location>
        <begin position="186"/>
        <end position="312"/>
    </location>
</feature>
<dbReference type="UniPathway" id="UPA00276">
    <property type="reaction ID" value="UER00406"/>
</dbReference>
<dbReference type="InterPro" id="IPR015865">
    <property type="entry name" value="Riboflavin_kinase_bac/euk"/>
</dbReference>
<name>A0A1J5TQT1_9ZZZZ</name>
<dbReference type="SUPFAM" id="SSF82114">
    <property type="entry name" value="Riboflavin kinase-like"/>
    <property type="match status" value="1"/>
</dbReference>
<keyword evidence="13" id="KW-0274">FAD</keyword>
<dbReference type="InterPro" id="IPR002606">
    <property type="entry name" value="Riboflavin_kinase_bac"/>
</dbReference>
<dbReference type="SUPFAM" id="SSF52374">
    <property type="entry name" value="Nucleotidylyl transferase"/>
    <property type="match status" value="1"/>
</dbReference>
<dbReference type="PANTHER" id="PTHR22749:SF6">
    <property type="entry name" value="RIBOFLAVIN KINASE"/>
    <property type="match status" value="1"/>
</dbReference>
<evidence type="ECO:0000259" key="16">
    <source>
        <dbReference type="SMART" id="SM00904"/>
    </source>
</evidence>
<evidence type="ECO:0000256" key="13">
    <source>
        <dbReference type="ARBA" id="ARBA00022827"/>
    </source>
</evidence>
<evidence type="ECO:0000256" key="11">
    <source>
        <dbReference type="ARBA" id="ARBA00022741"/>
    </source>
</evidence>
<evidence type="ECO:0000256" key="5">
    <source>
        <dbReference type="ARBA" id="ARBA00012393"/>
    </source>
</evidence>
<evidence type="ECO:0000256" key="4">
    <source>
        <dbReference type="ARBA" id="ARBA00012105"/>
    </source>
</evidence>
<dbReference type="Pfam" id="PF01687">
    <property type="entry name" value="Flavokinase"/>
    <property type="match status" value="1"/>
</dbReference>
<dbReference type="GO" id="GO:0009398">
    <property type="term" value="P:FMN biosynthetic process"/>
    <property type="evidence" value="ECO:0007669"/>
    <property type="project" value="UniProtKB-UniPathway"/>
</dbReference>
<keyword evidence="8" id="KW-0288">FMN</keyword>
<keyword evidence="11" id="KW-0547">Nucleotide-binding</keyword>
<dbReference type="GO" id="GO:0005524">
    <property type="term" value="F:ATP binding"/>
    <property type="evidence" value="ECO:0007669"/>
    <property type="project" value="UniProtKB-KW"/>
</dbReference>
<evidence type="ECO:0000256" key="6">
    <source>
        <dbReference type="ARBA" id="ARBA00018483"/>
    </source>
</evidence>
<evidence type="ECO:0000256" key="12">
    <source>
        <dbReference type="ARBA" id="ARBA00022777"/>
    </source>
</evidence>
<evidence type="ECO:0000256" key="7">
    <source>
        <dbReference type="ARBA" id="ARBA00022630"/>
    </source>
</evidence>
<dbReference type="AlphaFoldDB" id="A0A1J5TQT1"/>
<dbReference type="InterPro" id="IPR014729">
    <property type="entry name" value="Rossmann-like_a/b/a_fold"/>
</dbReference>
<evidence type="ECO:0000256" key="8">
    <source>
        <dbReference type="ARBA" id="ARBA00022643"/>
    </source>
</evidence>
<dbReference type="InterPro" id="IPR023465">
    <property type="entry name" value="Riboflavin_kinase_dom_sf"/>
</dbReference>
<evidence type="ECO:0000256" key="9">
    <source>
        <dbReference type="ARBA" id="ARBA00022679"/>
    </source>
</evidence>
<comment type="caution">
    <text evidence="17">The sequence shown here is derived from an EMBL/GenBank/DDBJ whole genome shotgun (WGS) entry which is preliminary data.</text>
</comment>
<evidence type="ECO:0000256" key="10">
    <source>
        <dbReference type="ARBA" id="ARBA00022695"/>
    </source>
</evidence>
<evidence type="ECO:0000256" key="3">
    <source>
        <dbReference type="ARBA" id="ARBA00010214"/>
    </source>
</evidence>
<organism evidence="17">
    <name type="scientific">mine drainage metagenome</name>
    <dbReference type="NCBI Taxonomy" id="410659"/>
    <lineage>
        <taxon>unclassified sequences</taxon>
        <taxon>metagenomes</taxon>
        <taxon>ecological metagenomes</taxon>
    </lineage>
</organism>
<dbReference type="PANTHER" id="PTHR22749">
    <property type="entry name" value="RIBOFLAVIN KINASE/FMN ADENYLYLTRANSFERASE"/>
    <property type="match status" value="1"/>
</dbReference>
<comment type="pathway">
    <text evidence="2">Cofactor biosynthesis; FMN biosynthesis; FMN from riboflavin (ATP route): step 1/1.</text>
</comment>
<comment type="similarity">
    <text evidence="3">Belongs to the RibF family.</text>
</comment>
<reference evidence="17" key="1">
    <citation type="submission" date="2016-10" db="EMBL/GenBank/DDBJ databases">
        <title>Sequence of Gallionella enrichment culture.</title>
        <authorList>
            <person name="Poehlein A."/>
            <person name="Muehling M."/>
            <person name="Daniel R."/>
        </authorList>
    </citation>
    <scope>NUCLEOTIDE SEQUENCE</scope>
</reference>
<dbReference type="EMBL" id="MLJW01000002">
    <property type="protein sequence ID" value="OIR18616.1"/>
    <property type="molecule type" value="Genomic_DNA"/>
</dbReference>
<dbReference type="GO" id="GO:0009231">
    <property type="term" value="P:riboflavin biosynthetic process"/>
    <property type="evidence" value="ECO:0007669"/>
    <property type="project" value="InterPro"/>
</dbReference>
<accession>A0A1J5TQT1</accession>
<evidence type="ECO:0000256" key="15">
    <source>
        <dbReference type="ARBA" id="ARBA00023268"/>
    </source>
</evidence>
<dbReference type="UniPathway" id="UPA00277">
    <property type="reaction ID" value="UER00407"/>
</dbReference>
<keyword evidence="14" id="KW-0067">ATP-binding</keyword>
<dbReference type="GO" id="GO:0006747">
    <property type="term" value="P:FAD biosynthetic process"/>
    <property type="evidence" value="ECO:0007669"/>
    <property type="project" value="UniProtKB-UniPathway"/>
</dbReference>
<evidence type="ECO:0000256" key="14">
    <source>
        <dbReference type="ARBA" id="ARBA00022840"/>
    </source>
</evidence>
<evidence type="ECO:0000256" key="2">
    <source>
        <dbReference type="ARBA" id="ARBA00005201"/>
    </source>
</evidence>